<evidence type="ECO:0000313" key="1">
    <source>
        <dbReference type="EMBL" id="MFC0391159.1"/>
    </source>
</evidence>
<sequence length="107" mass="11706">MIQYGSDRVYELKFNAFYPRLERRNDQWVDIDLKLALAPDTPAPADTTDLTALVICTVGGIIAQIVPLDEGCDCEFQFTADEKAQIAAYIESAKIQAAIAKLSLPAG</sequence>
<dbReference type="EMBL" id="JBHLVF010000010">
    <property type="protein sequence ID" value="MFC0391159.1"/>
    <property type="molecule type" value="Genomic_DNA"/>
</dbReference>
<comment type="caution">
    <text evidence="1">The sequence shown here is derived from an EMBL/GenBank/DDBJ whole genome shotgun (WGS) entry which is preliminary data.</text>
</comment>
<keyword evidence="2" id="KW-1185">Reference proteome</keyword>
<reference evidence="1 2" key="1">
    <citation type="submission" date="2024-09" db="EMBL/GenBank/DDBJ databases">
        <authorList>
            <person name="Sun Q."/>
            <person name="Mori K."/>
        </authorList>
    </citation>
    <scope>NUCLEOTIDE SEQUENCE [LARGE SCALE GENOMIC DNA]</scope>
    <source>
        <strain evidence="1 2">CCM 4839</strain>
    </source>
</reference>
<organism evidence="1 2">
    <name type="scientific">Paenibacillus mendelii</name>
    <dbReference type="NCBI Taxonomy" id="206163"/>
    <lineage>
        <taxon>Bacteria</taxon>
        <taxon>Bacillati</taxon>
        <taxon>Bacillota</taxon>
        <taxon>Bacilli</taxon>
        <taxon>Bacillales</taxon>
        <taxon>Paenibacillaceae</taxon>
        <taxon>Paenibacillus</taxon>
    </lineage>
</organism>
<evidence type="ECO:0000313" key="2">
    <source>
        <dbReference type="Proteomes" id="UP001589818"/>
    </source>
</evidence>
<protein>
    <submittedName>
        <fullName evidence="1">Uncharacterized protein</fullName>
    </submittedName>
</protein>
<accession>A0ABV6J5K3</accession>
<dbReference type="Proteomes" id="UP001589818">
    <property type="component" value="Unassembled WGS sequence"/>
</dbReference>
<name>A0ABV6J5K3_9BACL</name>
<gene>
    <name evidence="1" type="ORF">ACFFJ8_07190</name>
</gene>
<dbReference type="RefSeq" id="WP_204818182.1">
    <property type="nucleotide sequence ID" value="NZ_JANHOF010000004.1"/>
</dbReference>
<proteinExistence type="predicted"/>